<dbReference type="RefSeq" id="XP_010463223.1">
    <property type="nucleotide sequence ID" value="XM_010464921.1"/>
</dbReference>
<proteinExistence type="inferred from homology"/>
<dbReference type="PANTHER" id="PTHR10492">
    <property type="match status" value="1"/>
</dbReference>
<dbReference type="InterPro" id="IPR010285">
    <property type="entry name" value="DNA_helicase_pif1-like_DEAD"/>
</dbReference>
<evidence type="ECO:0000256" key="1">
    <source>
        <dbReference type="RuleBase" id="RU363044"/>
    </source>
</evidence>
<feature type="domain" description="DNA helicase Pif1-like DEAD-box helicase" evidence="2">
    <location>
        <begin position="2"/>
        <end position="199"/>
    </location>
</feature>
<sequence>MDSINNSKGKLFFLYGLGGTGKTYIYRTRIVQLRSERRIVLPVVTSGIAATLFPGGRTAHSRFKIPIDLHENSMCDIKPKTMLAELIQEADLLIWDEAPMAHRHIFEALDRTLRDIMSMNDFMAEHKQFGGKTVFLGGDFRQILPFIPKGSRQDTVLATLNRSTMWSNYNICTLTRNMRVNQDEKEFAKWILQVGDGEPKIVSSQKEDSLDNENIEIDEALLLPQGENPMKEIQKATFPDLENNIKIVNTCETVQSSHQEMKRSMS</sequence>
<dbReference type="GeneID" id="104743887"/>
<keyword evidence="3" id="KW-1185">Reference proteome</keyword>
<dbReference type="InterPro" id="IPR027417">
    <property type="entry name" value="P-loop_NTPase"/>
</dbReference>
<protein>
    <recommendedName>
        <fullName evidence="1">ATP-dependent DNA helicase</fullName>
        <ecNumber evidence="1">5.6.2.3</ecNumber>
    </recommendedName>
</protein>
<comment type="similarity">
    <text evidence="1">Belongs to the helicase family.</text>
</comment>
<keyword evidence="1" id="KW-0067">ATP-binding</keyword>
<dbReference type="SUPFAM" id="SSF52540">
    <property type="entry name" value="P-loop containing nucleoside triphosphate hydrolases"/>
    <property type="match status" value="1"/>
</dbReference>
<dbReference type="Pfam" id="PF05970">
    <property type="entry name" value="PIF1"/>
    <property type="match status" value="1"/>
</dbReference>
<dbReference type="Proteomes" id="UP000694864">
    <property type="component" value="Chromosome 14"/>
</dbReference>
<gene>
    <name evidence="4" type="primary">LOC104743887</name>
</gene>
<evidence type="ECO:0000259" key="2">
    <source>
        <dbReference type="Pfam" id="PF05970"/>
    </source>
</evidence>
<comment type="catalytic activity">
    <reaction evidence="1">
        <text>ATP + H2O = ADP + phosphate + H(+)</text>
        <dbReference type="Rhea" id="RHEA:13065"/>
        <dbReference type="ChEBI" id="CHEBI:15377"/>
        <dbReference type="ChEBI" id="CHEBI:15378"/>
        <dbReference type="ChEBI" id="CHEBI:30616"/>
        <dbReference type="ChEBI" id="CHEBI:43474"/>
        <dbReference type="ChEBI" id="CHEBI:456216"/>
        <dbReference type="EC" id="5.6.2.3"/>
    </reaction>
</comment>
<keyword evidence="1" id="KW-0227">DNA damage</keyword>
<accession>A0ABM0VYS6</accession>
<evidence type="ECO:0000313" key="3">
    <source>
        <dbReference type="Proteomes" id="UP000694864"/>
    </source>
</evidence>
<evidence type="ECO:0000313" key="4">
    <source>
        <dbReference type="RefSeq" id="XP_010463223.1"/>
    </source>
</evidence>
<keyword evidence="1" id="KW-0347">Helicase</keyword>
<dbReference type="PANTHER" id="PTHR10492:SF90">
    <property type="entry name" value="ATP-DEPENDENT DNA HELICASE"/>
    <property type="match status" value="1"/>
</dbReference>
<keyword evidence="1" id="KW-0234">DNA repair</keyword>
<reference evidence="3" key="1">
    <citation type="journal article" date="2014" name="Nat. Commun.">
        <title>The emerging biofuel crop Camelina sativa retains a highly undifferentiated hexaploid genome structure.</title>
        <authorList>
            <person name="Kagale S."/>
            <person name="Koh C."/>
            <person name="Nixon J."/>
            <person name="Bollina V."/>
            <person name="Clarke W.E."/>
            <person name="Tuteja R."/>
            <person name="Spillane C."/>
            <person name="Robinson S.J."/>
            <person name="Links M.G."/>
            <person name="Clarke C."/>
            <person name="Higgins E.E."/>
            <person name="Huebert T."/>
            <person name="Sharpe A.G."/>
            <person name="Parkin I.A."/>
        </authorList>
    </citation>
    <scope>NUCLEOTIDE SEQUENCE [LARGE SCALE GENOMIC DNA]</scope>
    <source>
        <strain evidence="3">cv. DH55</strain>
    </source>
</reference>
<keyword evidence="1" id="KW-0233">DNA recombination</keyword>
<dbReference type="EC" id="5.6.2.3" evidence="1"/>
<name>A0ABM0VYS6_CAMSA</name>
<reference evidence="4" key="2">
    <citation type="submission" date="2025-08" db="UniProtKB">
        <authorList>
            <consortium name="RefSeq"/>
        </authorList>
    </citation>
    <scope>IDENTIFICATION</scope>
    <source>
        <tissue evidence="4">Leaf</tissue>
    </source>
</reference>
<dbReference type="Gene3D" id="3.40.50.300">
    <property type="entry name" value="P-loop containing nucleotide triphosphate hydrolases"/>
    <property type="match status" value="1"/>
</dbReference>
<comment type="cofactor">
    <cofactor evidence="1">
        <name>Mg(2+)</name>
        <dbReference type="ChEBI" id="CHEBI:18420"/>
    </cofactor>
</comment>
<keyword evidence="1" id="KW-0378">Hydrolase</keyword>
<organism evidence="3 4">
    <name type="scientific">Camelina sativa</name>
    <name type="common">False flax</name>
    <name type="synonym">Myagrum sativum</name>
    <dbReference type="NCBI Taxonomy" id="90675"/>
    <lineage>
        <taxon>Eukaryota</taxon>
        <taxon>Viridiplantae</taxon>
        <taxon>Streptophyta</taxon>
        <taxon>Embryophyta</taxon>
        <taxon>Tracheophyta</taxon>
        <taxon>Spermatophyta</taxon>
        <taxon>Magnoliopsida</taxon>
        <taxon>eudicotyledons</taxon>
        <taxon>Gunneridae</taxon>
        <taxon>Pentapetalae</taxon>
        <taxon>rosids</taxon>
        <taxon>malvids</taxon>
        <taxon>Brassicales</taxon>
        <taxon>Brassicaceae</taxon>
        <taxon>Camelineae</taxon>
        <taxon>Camelina</taxon>
    </lineage>
</organism>
<keyword evidence="1" id="KW-0547">Nucleotide-binding</keyword>